<protein>
    <submittedName>
        <fullName evidence="8">E3 ubiquitin-protein ligase TTC3 isoform X8</fullName>
    </submittedName>
</protein>
<keyword evidence="2" id="KW-0862">Zinc</keyword>
<evidence type="ECO:0000313" key="7">
    <source>
        <dbReference type="Proteomes" id="UP001652625"/>
    </source>
</evidence>
<dbReference type="PANTHER" id="PTHR17550:SF4">
    <property type="entry name" value="E3 UBIQUITIN-PROTEIN LIGASE TTC3"/>
    <property type="match status" value="1"/>
</dbReference>
<feature type="compositionally biased region" description="Acidic residues" evidence="5">
    <location>
        <begin position="336"/>
        <end position="349"/>
    </location>
</feature>
<dbReference type="SUPFAM" id="SSF57850">
    <property type="entry name" value="RING/U-box"/>
    <property type="match status" value="1"/>
</dbReference>
<dbReference type="InterPro" id="IPR056870">
    <property type="entry name" value="TTC3/DZIP3/RBM44-like_helical"/>
</dbReference>
<dbReference type="SUPFAM" id="SSF48452">
    <property type="entry name" value="TPR-like"/>
    <property type="match status" value="2"/>
</dbReference>
<feature type="region of interest" description="Disordered" evidence="5">
    <location>
        <begin position="1585"/>
        <end position="1640"/>
    </location>
</feature>
<dbReference type="InterPro" id="IPR001841">
    <property type="entry name" value="Znf_RING"/>
</dbReference>
<dbReference type="SMART" id="SM00028">
    <property type="entry name" value="TPR"/>
    <property type="match status" value="5"/>
</dbReference>
<dbReference type="RefSeq" id="XP_065643871.1">
    <property type="nucleotide sequence ID" value="XM_065787799.1"/>
</dbReference>
<accession>A0ABM4B4X7</accession>
<feature type="compositionally biased region" description="Polar residues" evidence="5">
    <location>
        <begin position="1623"/>
        <end position="1640"/>
    </location>
</feature>
<gene>
    <name evidence="8" type="primary">LOC101236669</name>
</gene>
<dbReference type="InterPro" id="IPR043866">
    <property type="entry name" value="TTC3/DZIP3_dom"/>
</dbReference>
<reference evidence="7" key="1">
    <citation type="submission" date="2025-05" db="UniProtKB">
        <authorList>
            <consortium name="RefSeq"/>
        </authorList>
    </citation>
    <scope>NUCLEOTIDE SEQUENCE [LARGE SCALE GENOMIC DNA]</scope>
</reference>
<dbReference type="InterPro" id="IPR011990">
    <property type="entry name" value="TPR-like_helical_dom_sf"/>
</dbReference>
<dbReference type="Pfam" id="PF24905">
    <property type="entry name" value="TTC3_9th"/>
    <property type="match status" value="1"/>
</dbReference>
<dbReference type="Pfam" id="PF19179">
    <property type="entry name" value="TTC3_DZIP3_dom"/>
    <property type="match status" value="1"/>
</dbReference>
<evidence type="ECO:0000259" key="6">
    <source>
        <dbReference type="PROSITE" id="PS50089"/>
    </source>
</evidence>
<evidence type="ECO:0000256" key="5">
    <source>
        <dbReference type="SAM" id="MobiDB-lite"/>
    </source>
</evidence>
<keyword evidence="4" id="KW-0175">Coiled coil</keyword>
<dbReference type="PROSITE" id="PS50089">
    <property type="entry name" value="ZF_RING_2"/>
    <property type="match status" value="1"/>
</dbReference>
<dbReference type="InterPro" id="IPR013083">
    <property type="entry name" value="Znf_RING/FYVE/PHD"/>
</dbReference>
<dbReference type="GeneID" id="101236669"/>
<dbReference type="Gene3D" id="3.30.40.10">
    <property type="entry name" value="Zinc/RING finger domain, C3HC4 (zinc finger)"/>
    <property type="match status" value="1"/>
</dbReference>
<evidence type="ECO:0000256" key="2">
    <source>
        <dbReference type="ARBA" id="ARBA00022833"/>
    </source>
</evidence>
<keyword evidence="1 3" id="KW-0863">Zinc-finger</keyword>
<reference evidence="8" key="2">
    <citation type="submission" date="2025-08" db="UniProtKB">
        <authorList>
            <consortium name="RefSeq"/>
        </authorList>
    </citation>
    <scope>IDENTIFICATION</scope>
</reference>
<name>A0ABM4B4X7_HYDVU</name>
<evidence type="ECO:0000313" key="8">
    <source>
        <dbReference type="RefSeq" id="XP_065643871.1"/>
    </source>
</evidence>
<keyword evidence="7" id="KW-1185">Reference proteome</keyword>
<sequence length="1808" mass="207895">MIIMTPNNKVVIKASIKTTQWKQCVNHWWQIKEDHEKHFHLMKIHHLSPFLFAKVHQDDCWIEWAKSAGMLTQERISKLDELSDQELFNTELIESAMLKLQEKLSSFSKKSTNYTKFLEDIMNDISSCCSSDDLIKAMARVKDKKWFKSVRSLFKMSDAALFLSAWQLCFYIKSIYNGQKLMELYESDTAIDERLSKIKQQGNSYFSQCEYSKAIDNYTSILDSKKYVYVVYGNRAACYLKMQKFRSAVSDGRRTITLNPMWDKGQYRYALALCELGYKKAALETLSKAINICKENMGLQRLFEKIKQEIMVTKMDPVTAMLKGYLKRSNENYNNESEDDNFESDDDDISLPSLNYESPENMPLLITDEDSDEDSLKIHLYDDEDNHFPSDSPSTKSLKKLSTGENLSVKIETNPQQTMLSDIESYSKEGTDALQLKNFLRAVNQYQKSIDILKMQPEICAARSTIALLYAYATACYGFGHTKWNESINQYQLINKNFADYCFPLPYLGIGRVLLAQNRFKEALNPLQVALEISWKPNALVNVLWPGSLDYIEESIPGNLRPAVESLLDLCRCPPAPDAKCQYSLCVLKTRIIYYNDPDFKGLICLQCNTNEGSNCYIKMHPVCWNKFKKEMEVSKKEVLRSKCLTPDCFGIVIKISYQEYIDGKLKDKWAEEVEKKVSEKKKPCTKVKNRQTKSDKNLKKYSLIKKNEVVNNEEHLNSNALQKEVKNNNTTINTSSPVPPINNEDAEIIILMNKNEDSLFQIKSKKSKPAKKNIKQKAILEIPYQDLKIRTASVNSLKDQPTVLLQTNVNSSSSVVDSDCISDDFSEYNGFVYEPLATAVDIYQKFEQLLEKKVLLDVHNSQHVIEFINSLDENSKLLIEEVGGLRTFLWKCNKFSFDKKNRNIVYLSSEEVTFQVWKDHIQKCSSTPTAICEESFSNNCSISPGTMNPYAIEFYPQFTQPRSSKSSESEGFDYLENDTLFLIESNSLESSIIANHTDEKCRKVENEFEIYENQCKIPLIDPNQVTPLSKDWSNKDCDLDCDQDLPDLIEEVIFDSVNTSFDTSFVESKYNIEENTLNDLELKMLMSVDPSKRSSIVQMGKTESIELFQMLLLKDAKRRGKQSSIEPLILSNEIDVERENDLVQLHSISSTQNEVNATVINKNRKKNSDICEKEQPLHYTCDTDLSSFPADNFLIKSKKDKLLNEAENENFFDLMLKGNLKNEIERVITACTTKYLSDYCYERLSKDIISGLAQGMFTFRDRETSKATKNISELDENSEYHIEIDKNFEKLLRDFRVGSFADIGVQVEIGCKEHGDIMRKNDILNNINKELINERKMSQQKIDESTKFLQDLNLKFSSIQDNFKNEKKDAQKLIENLQSTINKSAKELTIQQNSHQIELKKIASEKKELQNQIVSLNQKLTDQQRLIYESALKDEKISQLEKELKDLRLKNQNQDADHEEIVNHLTTSNIALSKRAEKVEMAFLKVNRDAVINKYNHQSELINDVKKRIEMIPKNSDSIKICNVWDSYKKSFYDSYEKMIEEFNNLSEELTKGKSLEELPPAKYTEPPPLPMPLNMNINIQSEMQNPFPMSNSMQSTSPSRHHQSSPSSSKKKDSDYAKPSNFSNNKPDVNKSPTSSGLKNKKMFDKIILGLVPLFPNLSRNELGYHVKEYRKSNSGSLSGVRIDMLINNISEMIKKSPSNQNERVTKNETNHATAPIKRTRANQECNTWKETATTHKKKNAIFGNDEACVICFAEMSVSTTVTLQCGHIFHKACISCWLNEQRTCPICREYALLPDEFPALSKVVK</sequence>
<evidence type="ECO:0000256" key="4">
    <source>
        <dbReference type="SAM" id="Coils"/>
    </source>
</evidence>
<keyword evidence="1 3" id="KW-0479">Metal-binding</keyword>
<organism evidence="7 8">
    <name type="scientific">Hydra vulgaris</name>
    <name type="common">Hydra</name>
    <name type="synonym">Hydra attenuata</name>
    <dbReference type="NCBI Taxonomy" id="6087"/>
    <lineage>
        <taxon>Eukaryota</taxon>
        <taxon>Metazoa</taxon>
        <taxon>Cnidaria</taxon>
        <taxon>Hydrozoa</taxon>
        <taxon>Hydroidolina</taxon>
        <taxon>Anthoathecata</taxon>
        <taxon>Aplanulata</taxon>
        <taxon>Hydridae</taxon>
        <taxon>Hydra</taxon>
    </lineage>
</organism>
<dbReference type="Gene3D" id="1.25.40.10">
    <property type="entry name" value="Tetratricopeptide repeat domain"/>
    <property type="match status" value="2"/>
</dbReference>
<evidence type="ECO:0000256" key="1">
    <source>
        <dbReference type="ARBA" id="ARBA00022771"/>
    </source>
</evidence>
<proteinExistence type="predicted"/>
<dbReference type="Pfam" id="PF13639">
    <property type="entry name" value="zf-RING_2"/>
    <property type="match status" value="1"/>
</dbReference>
<dbReference type="PANTHER" id="PTHR17550">
    <property type="entry name" value="E3 UBIQUITIN-PROTEIN LIGASE TTC3"/>
    <property type="match status" value="1"/>
</dbReference>
<feature type="compositionally biased region" description="Polar residues" evidence="5">
    <location>
        <begin position="1585"/>
        <end position="1596"/>
    </location>
</feature>
<dbReference type="InterPro" id="IPR019734">
    <property type="entry name" value="TPR_rpt"/>
</dbReference>
<dbReference type="SMART" id="SM00184">
    <property type="entry name" value="RING"/>
    <property type="match status" value="1"/>
</dbReference>
<dbReference type="Proteomes" id="UP001652625">
    <property type="component" value="Chromosome 01"/>
</dbReference>
<feature type="domain" description="RING-type" evidence="6">
    <location>
        <begin position="1751"/>
        <end position="1791"/>
    </location>
</feature>
<feature type="coiled-coil region" evidence="4">
    <location>
        <begin position="1361"/>
        <end position="1458"/>
    </location>
</feature>
<evidence type="ECO:0000256" key="3">
    <source>
        <dbReference type="PROSITE-ProRule" id="PRU00175"/>
    </source>
</evidence>
<feature type="region of interest" description="Disordered" evidence="5">
    <location>
        <begin position="332"/>
        <end position="360"/>
    </location>
</feature>